<name>A0ABY1PZM1_9BURK</name>
<sequence>MPIERYNRTVRNDLLAHYLFDNLEEVKSRVPTVSLM</sequence>
<comment type="caution">
    <text evidence="1">The sequence shown here is derived from an EMBL/GenBank/DDBJ whole genome shotgun (WGS) entry which is preliminary data.</text>
</comment>
<organism evidence="1 2">
    <name type="scientific">Noviherbaspirillum suwonense</name>
    <dbReference type="NCBI Taxonomy" id="1224511"/>
    <lineage>
        <taxon>Bacteria</taxon>
        <taxon>Pseudomonadati</taxon>
        <taxon>Pseudomonadota</taxon>
        <taxon>Betaproteobacteria</taxon>
        <taxon>Burkholderiales</taxon>
        <taxon>Oxalobacteraceae</taxon>
        <taxon>Noviherbaspirillum</taxon>
    </lineage>
</organism>
<evidence type="ECO:0000313" key="2">
    <source>
        <dbReference type="Proteomes" id="UP001158049"/>
    </source>
</evidence>
<reference evidence="1 2" key="1">
    <citation type="submission" date="2017-05" db="EMBL/GenBank/DDBJ databases">
        <authorList>
            <person name="Varghese N."/>
            <person name="Submissions S."/>
        </authorList>
    </citation>
    <scope>NUCLEOTIDE SEQUENCE [LARGE SCALE GENOMIC DNA]</scope>
    <source>
        <strain evidence="1 2">DSM 26001</strain>
    </source>
</reference>
<gene>
    <name evidence="1" type="ORF">SAMN06295970_1044</name>
</gene>
<proteinExistence type="predicted"/>
<dbReference type="Proteomes" id="UP001158049">
    <property type="component" value="Unassembled WGS sequence"/>
</dbReference>
<dbReference type="EMBL" id="FXUL01000004">
    <property type="protein sequence ID" value="SMP54380.1"/>
    <property type="molecule type" value="Genomic_DNA"/>
</dbReference>
<keyword evidence="2" id="KW-1185">Reference proteome</keyword>
<accession>A0ABY1PZM1</accession>
<protein>
    <recommendedName>
        <fullName evidence="3">Integrase catalytic domain-containing protein</fullName>
    </recommendedName>
</protein>
<evidence type="ECO:0008006" key="3">
    <source>
        <dbReference type="Google" id="ProtNLM"/>
    </source>
</evidence>
<evidence type="ECO:0000313" key="1">
    <source>
        <dbReference type="EMBL" id="SMP54380.1"/>
    </source>
</evidence>